<dbReference type="EMBL" id="CP046172">
    <property type="protein sequence ID" value="QIS10652.1"/>
    <property type="molecule type" value="Genomic_DNA"/>
</dbReference>
<keyword evidence="3" id="KW-0804">Transcription</keyword>
<dbReference type="Pfam" id="PF21597">
    <property type="entry name" value="TetR_C_43"/>
    <property type="match status" value="1"/>
</dbReference>
<sequence length="194" mass="21063">MGSMATTSKPLRADAARNRDRLLAAATAVFAERGLDAPLEHIARRAGVSIGTLYAHFPSREAFFAAIFPERLAALDRIGAAALAQPDPWTGFVQFLTDLFALQAEDRGLNDALAQRFPDGVDIGEACARGVVYAERIIERAQRGGVLRADFGMSDLSALTSAIGQIIRETIDTRPDAWRRFLELYVTGLSVQEA</sequence>
<organism evidence="6 7">
    <name type="scientific">Nocardia arthritidis</name>
    <dbReference type="NCBI Taxonomy" id="228602"/>
    <lineage>
        <taxon>Bacteria</taxon>
        <taxon>Bacillati</taxon>
        <taxon>Actinomycetota</taxon>
        <taxon>Actinomycetes</taxon>
        <taxon>Mycobacteriales</taxon>
        <taxon>Nocardiaceae</taxon>
        <taxon>Nocardia</taxon>
    </lineage>
</organism>
<gene>
    <name evidence="6" type="ORF">F5544_13825</name>
</gene>
<reference evidence="6 7" key="1">
    <citation type="journal article" date="2019" name="ACS Chem. Biol.">
        <title>Identification and Mobilization of a Cryptic Antibiotic Biosynthesis Gene Locus from a Human-Pathogenic Nocardia Isolate.</title>
        <authorList>
            <person name="Herisse M."/>
            <person name="Ishida K."/>
            <person name="Porter J.L."/>
            <person name="Howden B."/>
            <person name="Hertweck C."/>
            <person name="Stinear T.P."/>
            <person name="Pidot S.J."/>
        </authorList>
    </citation>
    <scope>NUCLEOTIDE SEQUENCE [LARGE SCALE GENOMIC DNA]</scope>
    <source>
        <strain evidence="6 7">AUSMDU00012717</strain>
    </source>
</reference>
<name>A0A6G9YBR9_9NOCA</name>
<dbReference type="SUPFAM" id="SSF46689">
    <property type="entry name" value="Homeodomain-like"/>
    <property type="match status" value="1"/>
</dbReference>
<feature type="domain" description="HTH tetR-type" evidence="5">
    <location>
        <begin position="16"/>
        <end position="75"/>
    </location>
</feature>
<dbReference type="InterPro" id="IPR050109">
    <property type="entry name" value="HTH-type_TetR-like_transc_reg"/>
</dbReference>
<dbReference type="InterPro" id="IPR049445">
    <property type="entry name" value="TetR_SbtR-like_C"/>
</dbReference>
<dbReference type="GO" id="GO:0000976">
    <property type="term" value="F:transcription cis-regulatory region binding"/>
    <property type="evidence" value="ECO:0007669"/>
    <property type="project" value="TreeGrafter"/>
</dbReference>
<evidence type="ECO:0000259" key="5">
    <source>
        <dbReference type="PROSITE" id="PS50977"/>
    </source>
</evidence>
<dbReference type="InterPro" id="IPR001647">
    <property type="entry name" value="HTH_TetR"/>
</dbReference>
<dbReference type="KEGG" id="nah:F5544_13825"/>
<dbReference type="SUPFAM" id="SSF48498">
    <property type="entry name" value="Tetracyclin repressor-like, C-terminal domain"/>
    <property type="match status" value="1"/>
</dbReference>
<evidence type="ECO:0000256" key="4">
    <source>
        <dbReference type="PROSITE-ProRule" id="PRU00335"/>
    </source>
</evidence>
<evidence type="ECO:0000256" key="2">
    <source>
        <dbReference type="ARBA" id="ARBA00023125"/>
    </source>
</evidence>
<dbReference type="PROSITE" id="PS50977">
    <property type="entry name" value="HTH_TETR_2"/>
    <property type="match status" value="1"/>
</dbReference>
<dbReference type="PANTHER" id="PTHR30055">
    <property type="entry name" value="HTH-TYPE TRANSCRIPTIONAL REGULATOR RUTR"/>
    <property type="match status" value="1"/>
</dbReference>
<dbReference type="Gene3D" id="1.10.357.10">
    <property type="entry name" value="Tetracycline Repressor, domain 2"/>
    <property type="match status" value="1"/>
</dbReference>
<feature type="DNA-binding region" description="H-T-H motif" evidence="4">
    <location>
        <begin position="38"/>
        <end position="57"/>
    </location>
</feature>
<dbReference type="Proteomes" id="UP000503540">
    <property type="component" value="Chromosome"/>
</dbReference>
<proteinExistence type="predicted"/>
<evidence type="ECO:0000256" key="3">
    <source>
        <dbReference type="ARBA" id="ARBA00023163"/>
    </source>
</evidence>
<dbReference type="PANTHER" id="PTHR30055:SF234">
    <property type="entry name" value="HTH-TYPE TRANSCRIPTIONAL REGULATOR BETI"/>
    <property type="match status" value="1"/>
</dbReference>
<dbReference type="GO" id="GO:0003700">
    <property type="term" value="F:DNA-binding transcription factor activity"/>
    <property type="evidence" value="ECO:0007669"/>
    <property type="project" value="TreeGrafter"/>
</dbReference>
<evidence type="ECO:0000313" key="7">
    <source>
        <dbReference type="Proteomes" id="UP000503540"/>
    </source>
</evidence>
<dbReference type="AlphaFoldDB" id="A0A6G9YBR9"/>
<keyword evidence="7" id="KW-1185">Reference proteome</keyword>
<dbReference type="PRINTS" id="PR00455">
    <property type="entry name" value="HTHTETR"/>
</dbReference>
<dbReference type="Pfam" id="PF00440">
    <property type="entry name" value="TetR_N"/>
    <property type="match status" value="1"/>
</dbReference>
<evidence type="ECO:0000313" key="6">
    <source>
        <dbReference type="EMBL" id="QIS10652.1"/>
    </source>
</evidence>
<keyword evidence="2 4" id="KW-0238">DNA-binding</keyword>
<evidence type="ECO:0000256" key="1">
    <source>
        <dbReference type="ARBA" id="ARBA00023015"/>
    </source>
</evidence>
<accession>A0A6G9YBR9</accession>
<dbReference type="InterPro" id="IPR036271">
    <property type="entry name" value="Tet_transcr_reg_TetR-rel_C_sf"/>
</dbReference>
<keyword evidence="1" id="KW-0805">Transcription regulation</keyword>
<protein>
    <submittedName>
        <fullName evidence="6">TetR family transcriptional regulator</fullName>
    </submittedName>
</protein>
<dbReference type="InterPro" id="IPR009057">
    <property type="entry name" value="Homeodomain-like_sf"/>
</dbReference>